<dbReference type="OrthoDB" id="10261911at2759"/>
<dbReference type="Proteomes" id="UP000604046">
    <property type="component" value="Unassembled WGS sequence"/>
</dbReference>
<dbReference type="GO" id="GO:0016881">
    <property type="term" value="F:acid-amino acid ligase activity"/>
    <property type="evidence" value="ECO:0007669"/>
    <property type="project" value="TreeGrafter"/>
</dbReference>
<evidence type="ECO:0000313" key="3">
    <source>
        <dbReference type="Proteomes" id="UP000604046"/>
    </source>
</evidence>
<organism evidence="2 3">
    <name type="scientific">Symbiodinium natans</name>
    <dbReference type="NCBI Taxonomy" id="878477"/>
    <lineage>
        <taxon>Eukaryota</taxon>
        <taxon>Sar</taxon>
        <taxon>Alveolata</taxon>
        <taxon>Dinophyceae</taxon>
        <taxon>Suessiales</taxon>
        <taxon>Symbiodiniaceae</taxon>
        <taxon>Symbiodinium</taxon>
    </lineage>
</organism>
<dbReference type="PANTHER" id="PTHR31901:SF9">
    <property type="entry name" value="GH3 DOMAIN-CONTAINING PROTEIN"/>
    <property type="match status" value="1"/>
</dbReference>
<dbReference type="GO" id="GO:0005737">
    <property type="term" value="C:cytoplasm"/>
    <property type="evidence" value="ECO:0007669"/>
    <property type="project" value="TreeGrafter"/>
</dbReference>
<dbReference type="AlphaFoldDB" id="A0A812TTZ9"/>
<dbReference type="GO" id="GO:0003723">
    <property type="term" value="F:RNA binding"/>
    <property type="evidence" value="ECO:0007669"/>
    <property type="project" value="InterPro"/>
</dbReference>
<evidence type="ECO:0000259" key="1">
    <source>
        <dbReference type="Pfam" id="PF23571"/>
    </source>
</evidence>
<keyword evidence="3" id="KW-1185">Reference proteome</keyword>
<dbReference type="GO" id="GO:0003743">
    <property type="term" value="F:translation initiation factor activity"/>
    <property type="evidence" value="ECO:0007669"/>
    <property type="project" value="InterPro"/>
</dbReference>
<reference evidence="2" key="1">
    <citation type="submission" date="2021-02" db="EMBL/GenBank/DDBJ databases">
        <authorList>
            <person name="Dougan E. K."/>
            <person name="Rhodes N."/>
            <person name="Thang M."/>
            <person name="Chan C."/>
        </authorList>
    </citation>
    <scope>NUCLEOTIDE SEQUENCE</scope>
</reference>
<dbReference type="SUPFAM" id="SSF55418">
    <property type="entry name" value="eIF4e-like"/>
    <property type="match status" value="1"/>
</dbReference>
<dbReference type="EMBL" id="CAJNDS010002602">
    <property type="protein sequence ID" value="CAE7540802.1"/>
    <property type="molecule type" value="Genomic_DNA"/>
</dbReference>
<proteinExistence type="predicted"/>
<dbReference type="Pfam" id="PF03321">
    <property type="entry name" value="GH3"/>
    <property type="match status" value="1"/>
</dbReference>
<sequence>MGEAWKNAAAAASVAAAVTLWQVRSREWSDGHTLCTAVQQHALFTPLRCSGMFRLRRILADAENGEMVQGRLLRELLHRHQSTEYGRMEGLQNVAGWDAFRQHHPITNYSHYEPYIARIQAGEANVLAAGRPHLLAMTSATAGAPKLLPDVPDIGWTFYRRGGSVALAVIHKSFPEASGTLQRNLKLAFRANLQHLDSGLAVGCKRAPDSKNFDRLLCAYSSPRAAYDILNEADAMYAHAVFALKDRSLGMLEANFASNICDFLDFIQDHGPSLACDIEEGRIWSHQRPEDPIAGSQAEAALNAAAGGPDPDRAQEIREGLGELGQGLSAHRLWPRMKLVITVTSGNFEATAVRLRRLLDGIPIYSPFYASTEGLLGVNLFPSQNRLPEYLLDAGSVVFEFLQMPPGRSSESSSTKGCALRAWEVEVGQRYEILVTTRGGLCRYRLGDVVRVVGKVGQMPLVSLEGRADKYLPLPEGQLPDYVFVRALANSALADKVRGAVLLHLPEDTSSEKPSLQLCVEVDAGCEVSREDVLDWDAALSSEAEAYRGLREQGDLAVPILHIAPRGMAYLSFNESFNTNLKFTTDGTDESDDMLKKDLPLRYTWSIWEQIMQSTDKTSAYSDATHKVASFATVQTFWKLWNHMPQPSELLQQKRMVREQPDGLHVIDAVMIFRENIRPEWEDKMNAAGGHFQFQLKPAIGGGQVDEYWNNLVLGMIGATIEPANMITGLRLVDKLSGPRAAGVIRLEVWFANYDDTQAVNALKKNVEKCMATRLDGSIGTAPKCEVKSHSTSGKH</sequence>
<name>A0A812TTZ9_9DINO</name>
<dbReference type="Pfam" id="PF23571">
    <property type="entry name" value="GH3_M"/>
    <property type="match status" value="1"/>
</dbReference>
<dbReference type="InterPro" id="IPR001040">
    <property type="entry name" value="TIF_eIF_4E"/>
</dbReference>
<dbReference type="InterPro" id="IPR055377">
    <property type="entry name" value="GH3_M"/>
</dbReference>
<dbReference type="InterPro" id="IPR004993">
    <property type="entry name" value="GH3"/>
</dbReference>
<dbReference type="PANTHER" id="PTHR31901">
    <property type="entry name" value="GH3 DOMAIN-CONTAINING PROTEIN"/>
    <property type="match status" value="1"/>
</dbReference>
<accession>A0A812TTZ9</accession>
<dbReference type="Pfam" id="PF01652">
    <property type="entry name" value="IF4E"/>
    <property type="match status" value="1"/>
</dbReference>
<dbReference type="InterPro" id="IPR023398">
    <property type="entry name" value="TIF_eIF4e-like"/>
</dbReference>
<feature type="domain" description="GH3 middle" evidence="1">
    <location>
        <begin position="392"/>
        <end position="467"/>
    </location>
</feature>
<comment type="caution">
    <text evidence="2">The sequence shown here is derived from an EMBL/GenBank/DDBJ whole genome shotgun (WGS) entry which is preliminary data.</text>
</comment>
<gene>
    <name evidence="2" type="primary">GH3.15</name>
    <name evidence="2" type="ORF">SNAT2548_LOCUS30328</name>
</gene>
<protein>
    <submittedName>
        <fullName evidence="2">GH3.15 protein</fullName>
    </submittedName>
</protein>
<dbReference type="Gene3D" id="3.30.760.10">
    <property type="entry name" value="RNA Cap, Translation Initiation Factor Eif4e"/>
    <property type="match status" value="1"/>
</dbReference>
<evidence type="ECO:0000313" key="2">
    <source>
        <dbReference type="EMBL" id="CAE7540802.1"/>
    </source>
</evidence>